<dbReference type="Proteomes" id="UP001165960">
    <property type="component" value="Unassembled WGS sequence"/>
</dbReference>
<name>A0ACC2U401_9FUNG</name>
<dbReference type="EMBL" id="QTSX02001459">
    <property type="protein sequence ID" value="KAJ9081743.1"/>
    <property type="molecule type" value="Genomic_DNA"/>
</dbReference>
<accession>A0ACC2U401</accession>
<sequence>MAHQRQNLRWGIAVFMTHVQVILNTGAPGNIISLWLVKKLKLAPDLAYNEKFGTERPQTTRAKGAYSSLTLCFKKLMVNAPAIVLENNSYDILIRTVFMV</sequence>
<proteinExistence type="predicted"/>
<evidence type="ECO:0000313" key="2">
    <source>
        <dbReference type="Proteomes" id="UP001165960"/>
    </source>
</evidence>
<gene>
    <name evidence="1" type="ORF">DSO57_1011337</name>
</gene>
<comment type="caution">
    <text evidence="1">The sequence shown here is derived from an EMBL/GenBank/DDBJ whole genome shotgun (WGS) entry which is preliminary data.</text>
</comment>
<organism evidence="1 2">
    <name type="scientific">Entomophthora muscae</name>
    <dbReference type="NCBI Taxonomy" id="34485"/>
    <lineage>
        <taxon>Eukaryota</taxon>
        <taxon>Fungi</taxon>
        <taxon>Fungi incertae sedis</taxon>
        <taxon>Zoopagomycota</taxon>
        <taxon>Entomophthoromycotina</taxon>
        <taxon>Entomophthoromycetes</taxon>
        <taxon>Entomophthorales</taxon>
        <taxon>Entomophthoraceae</taxon>
        <taxon>Entomophthora</taxon>
    </lineage>
</organism>
<evidence type="ECO:0000313" key="1">
    <source>
        <dbReference type="EMBL" id="KAJ9081743.1"/>
    </source>
</evidence>
<keyword evidence="2" id="KW-1185">Reference proteome</keyword>
<reference evidence="1" key="1">
    <citation type="submission" date="2022-04" db="EMBL/GenBank/DDBJ databases">
        <title>Genome of the entomopathogenic fungus Entomophthora muscae.</title>
        <authorList>
            <person name="Elya C."/>
            <person name="Lovett B.R."/>
            <person name="Lee E."/>
            <person name="Macias A.M."/>
            <person name="Hajek A.E."/>
            <person name="De Bivort B.L."/>
            <person name="Kasson M.T."/>
            <person name="De Fine Licht H.H."/>
            <person name="Stajich J.E."/>
        </authorList>
    </citation>
    <scope>NUCLEOTIDE SEQUENCE</scope>
    <source>
        <strain evidence="1">Berkeley</strain>
    </source>
</reference>
<protein>
    <submittedName>
        <fullName evidence="1">Uncharacterized protein</fullName>
    </submittedName>
</protein>